<proteinExistence type="predicted"/>
<feature type="signal peptide" evidence="1">
    <location>
        <begin position="1"/>
        <end position="22"/>
    </location>
</feature>
<accession>A0A5C4JVV1</accession>
<evidence type="ECO:0008006" key="4">
    <source>
        <dbReference type="Google" id="ProtNLM"/>
    </source>
</evidence>
<reference evidence="2 3" key="1">
    <citation type="submission" date="2019-05" db="EMBL/GenBank/DDBJ databases">
        <authorList>
            <person name="Lee S.D."/>
        </authorList>
    </citation>
    <scope>NUCLEOTIDE SEQUENCE [LARGE SCALE GENOMIC DNA]</scope>
    <source>
        <strain evidence="2 3">GH2-6</strain>
    </source>
</reference>
<keyword evidence="1" id="KW-0732">Signal</keyword>
<name>A0A5C4JVV1_9HYPH</name>
<organism evidence="2 3">
    <name type="scientific">Martelella lutilitoris</name>
    <dbReference type="NCBI Taxonomy" id="2583532"/>
    <lineage>
        <taxon>Bacteria</taxon>
        <taxon>Pseudomonadati</taxon>
        <taxon>Pseudomonadota</taxon>
        <taxon>Alphaproteobacteria</taxon>
        <taxon>Hyphomicrobiales</taxon>
        <taxon>Aurantimonadaceae</taxon>
        <taxon>Martelella</taxon>
    </lineage>
</organism>
<dbReference type="RefSeq" id="WP_138746641.1">
    <property type="nucleotide sequence ID" value="NZ_VCLB01000001.1"/>
</dbReference>
<feature type="chain" id="PRO_5023053961" description="DUF1344 domain-containing protein" evidence="1">
    <location>
        <begin position="23"/>
        <end position="78"/>
    </location>
</feature>
<evidence type="ECO:0000256" key="1">
    <source>
        <dbReference type="SAM" id="SignalP"/>
    </source>
</evidence>
<evidence type="ECO:0000313" key="2">
    <source>
        <dbReference type="EMBL" id="TNB49598.1"/>
    </source>
</evidence>
<keyword evidence="3" id="KW-1185">Reference proteome</keyword>
<dbReference type="Proteomes" id="UP000307874">
    <property type="component" value="Unassembled WGS sequence"/>
</dbReference>
<sequence length="78" mass="8238">MKKIFASAALVSVLAAAPAAFALQPSAVPDTGTFEKAPVGSTVTIESTGKFGDRYQNYFRVGEDGKLDLVDQVRESSN</sequence>
<gene>
    <name evidence="2" type="ORF">FF124_01150</name>
</gene>
<protein>
    <recommendedName>
        <fullName evidence="4">DUF1344 domain-containing protein</fullName>
    </recommendedName>
</protein>
<dbReference type="OrthoDB" id="7919316at2"/>
<dbReference type="EMBL" id="VCLB01000001">
    <property type="protein sequence ID" value="TNB49598.1"/>
    <property type="molecule type" value="Genomic_DNA"/>
</dbReference>
<comment type="caution">
    <text evidence="2">The sequence shown here is derived from an EMBL/GenBank/DDBJ whole genome shotgun (WGS) entry which is preliminary data.</text>
</comment>
<reference evidence="2 3" key="2">
    <citation type="submission" date="2019-06" db="EMBL/GenBank/DDBJ databases">
        <title>Martelella lutilitoris sp. nov., isolated from a tidal mudflat.</title>
        <authorList>
            <person name="Kim Y.-J."/>
        </authorList>
    </citation>
    <scope>NUCLEOTIDE SEQUENCE [LARGE SCALE GENOMIC DNA]</scope>
    <source>
        <strain evidence="2 3">GH2-6</strain>
    </source>
</reference>
<dbReference type="AlphaFoldDB" id="A0A5C4JVV1"/>
<evidence type="ECO:0000313" key="3">
    <source>
        <dbReference type="Proteomes" id="UP000307874"/>
    </source>
</evidence>